<feature type="transmembrane region" description="Helical" evidence="1">
    <location>
        <begin position="12"/>
        <end position="34"/>
    </location>
</feature>
<feature type="transmembrane region" description="Helical" evidence="1">
    <location>
        <begin position="105"/>
        <end position="135"/>
    </location>
</feature>
<gene>
    <name evidence="2" type="ORF">GCM10011333_10800</name>
</gene>
<organism evidence="2 3">
    <name type="scientific">Sediminivirga luteola</name>
    <dbReference type="NCBI Taxonomy" id="1774748"/>
    <lineage>
        <taxon>Bacteria</taxon>
        <taxon>Bacillati</taxon>
        <taxon>Actinomycetota</taxon>
        <taxon>Actinomycetes</taxon>
        <taxon>Micrococcales</taxon>
        <taxon>Brevibacteriaceae</taxon>
        <taxon>Sediminivirga</taxon>
    </lineage>
</organism>
<dbReference type="Proteomes" id="UP000616114">
    <property type="component" value="Unassembled WGS sequence"/>
</dbReference>
<sequence length="143" mass="15475">MGDKPASADPLPWWMILIVSGVVAMAGAVIARLFHTTRPFFAEGDVPFVLLTSVVAALGAPLIDALARRLWPFARRPFARQAVGVTLWLCLYPVVFAVFSPVIPLSYVVLLLLVPGHLIAVPLAPLILLVASRVYSGPRPARR</sequence>
<dbReference type="EMBL" id="BMFY01000004">
    <property type="protein sequence ID" value="GGA09906.1"/>
    <property type="molecule type" value="Genomic_DNA"/>
</dbReference>
<feature type="transmembrane region" description="Helical" evidence="1">
    <location>
        <begin position="78"/>
        <end position="99"/>
    </location>
</feature>
<evidence type="ECO:0000313" key="2">
    <source>
        <dbReference type="EMBL" id="GGA09906.1"/>
    </source>
</evidence>
<proteinExistence type="predicted"/>
<protein>
    <submittedName>
        <fullName evidence="2">Uncharacterized protein</fullName>
    </submittedName>
</protein>
<keyword evidence="3" id="KW-1185">Reference proteome</keyword>
<keyword evidence="1" id="KW-1133">Transmembrane helix</keyword>
<evidence type="ECO:0000256" key="1">
    <source>
        <dbReference type="SAM" id="Phobius"/>
    </source>
</evidence>
<dbReference type="AlphaFoldDB" id="A0A8J2XKH4"/>
<feature type="transmembrane region" description="Helical" evidence="1">
    <location>
        <begin position="46"/>
        <end position="66"/>
    </location>
</feature>
<keyword evidence="1" id="KW-0812">Transmembrane</keyword>
<comment type="caution">
    <text evidence="2">The sequence shown here is derived from an EMBL/GenBank/DDBJ whole genome shotgun (WGS) entry which is preliminary data.</text>
</comment>
<name>A0A8J2XKH4_9MICO</name>
<keyword evidence="1" id="KW-0472">Membrane</keyword>
<reference evidence="2" key="2">
    <citation type="submission" date="2020-09" db="EMBL/GenBank/DDBJ databases">
        <authorList>
            <person name="Sun Q."/>
            <person name="Zhou Y."/>
        </authorList>
    </citation>
    <scope>NUCLEOTIDE SEQUENCE</scope>
    <source>
        <strain evidence="2">CGMCC 1.12785</strain>
    </source>
</reference>
<reference evidence="2" key="1">
    <citation type="journal article" date="2014" name="Int. J. Syst. Evol. Microbiol.">
        <title>Complete genome sequence of Corynebacterium casei LMG S-19264T (=DSM 44701T), isolated from a smear-ripened cheese.</title>
        <authorList>
            <consortium name="US DOE Joint Genome Institute (JGI-PGF)"/>
            <person name="Walter F."/>
            <person name="Albersmeier A."/>
            <person name="Kalinowski J."/>
            <person name="Ruckert C."/>
        </authorList>
    </citation>
    <scope>NUCLEOTIDE SEQUENCE</scope>
    <source>
        <strain evidence="2">CGMCC 1.12785</strain>
    </source>
</reference>
<evidence type="ECO:0000313" key="3">
    <source>
        <dbReference type="Proteomes" id="UP000616114"/>
    </source>
</evidence>
<accession>A0A8J2XKH4</accession>